<comment type="cofactor">
    <cofactor evidence="1">
        <name>Zn(2+)</name>
        <dbReference type="ChEBI" id="CHEBI:29105"/>
    </cofactor>
</comment>
<dbReference type="HAMAP" id="MF_00009">
    <property type="entry name" value="Endoribonucl_YbeY"/>
    <property type="match status" value="1"/>
</dbReference>
<dbReference type="PANTHER" id="PTHR46986">
    <property type="entry name" value="ENDORIBONUCLEASE YBEY, CHLOROPLASTIC"/>
    <property type="match status" value="1"/>
</dbReference>
<evidence type="ECO:0000313" key="10">
    <source>
        <dbReference type="EMBL" id="SFV80779.1"/>
    </source>
</evidence>
<dbReference type="InterPro" id="IPR020549">
    <property type="entry name" value="YbeY_CS"/>
</dbReference>
<gene>
    <name evidence="8" type="ORF">MNB_SUP05-10-758</name>
    <name evidence="10" type="ORF">MNB_SUP05-12-1228</name>
    <name evidence="9" type="ORF">MNB_SUP05-13-366</name>
    <name evidence="11" type="ORF">MNB_SUP05-7-387</name>
</gene>
<evidence type="ECO:0000313" key="11">
    <source>
        <dbReference type="EMBL" id="SFV86066.1"/>
    </source>
</evidence>
<dbReference type="PROSITE" id="PS01306">
    <property type="entry name" value="UPF0054"/>
    <property type="match status" value="1"/>
</dbReference>
<keyword evidence="7" id="KW-0862">Zinc</keyword>
<dbReference type="GO" id="GO:0004519">
    <property type="term" value="F:endonuclease activity"/>
    <property type="evidence" value="ECO:0007669"/>
    <property type="project" value="UniProtKB-KW"/>
</dbReference>
<dbReference type="EMBL" id="FPHW01000250">
    <property type="protein sequence ID" value="SFV86066.1"/>
    <property type="molecule type" value="Genomic_DNA"/>
</dbReference>
<reference evidence="11" key="1">
    <citation type="submission" date="2016-10" db="EMBL/GenBank/DDBJ databases">
        <authorList>
            <person name="de Groot N.N."/>
        </authorList>
    </citation>
    <scope>NUCLEOTIDE SEQUENCE</scope>
</reference>
<sequence>MVVIQNSIDDSSIDEKNLANTLQQVIDDLDKGESELLIRIVDKDEIQTLNKTYRHQDKLTNVLSFESDLPVEIDEAILGDVVICTEVVAEEATAQNKTFDEHLTHMAIHGTLHLLGYDHTESEDAKQMENLEIKILEKIKIANPYE</sequence>
<comment type="similarity">
    <text evidence="2">Belongs to the endoribonuclease YbeY family.</text>
</comment>
<dbReference type="EMBL" id="FPHU01000072">
    <property type="protein sequence ID" value="SFV80413.1"/>
    <property type="molecule type" value="Genomic_DNA"/>
</dbReference>
<evidence type="ECO:0000313" key="9">
    <source>
        <dbReference type="EMBL" id="SFV80413.1"/>
    </source>
</evidence>
<dbReference type="GO" id="GO:0046872">
    <property type="term" value="F:metal ion binding"/>
    <property type="evidence" value="ECO:0007669"/>
    <property type="project" value="UniProtKB-KW"/>
</dbReference>
<protein>
    <submittedName>
        <fullName evidence="11">Metal-dependent hydrolase YbeY, involved in rRNA and/or ribosome maturation and assembly</fullName>
    </submittedName>
</protein>
<accession>A0A1W1DX81</accession>
<dbReference type="EMBL" id="FPHQ01000097">
    <property type="protein sequence ID" value="SFV76296.1"/>
    <property type="molecule type" value="Genomic_DNA"/>
</dbReference>
<evidence type="ECO:0000256" key="6">
    <source>
        <dbReference type="ARBA" id="ARBA00022801"/>
    </source>
</evidence>
<organism evidence="11">
    <name type="scientific">hydrothermal vent metagenome</name>
    <dbReference type="NCBI Taxonomy" id="652676"/>
    <lineage>
        <taxon>unclassified sequences</taxon>
        <taxon>metagenomes</taxon>
        <taxon>ecological metagenomes</taxon>
    </lineage>
</organism>
<dbReference type="NCBIfam" id="TIGR00043">
    <property type="entry name" value="rRNA maturation RNase YbeY"/>
    <property type="match status" value="1"/>
</dbReference>
<dbReference type="InterPro" id="IPR002036">
    <property type="entry name" value="YbeY"/>
</dbReference>
<keyword evidence="4" id="KW-0479">Metal-binding</keyword>
<dbReference type="InterPro" id="IPR023091">
    <property type="entry name" value="MetalPrtase_cat_dom_sf_prd"/>
</dbReference>
<dbReference type="Pfam" id="PF02130">
    <property type="entry name" value="YbeY"/>
    <property type="match status" value="1"/>
</dbReference>
<evidence type="ECO:0000256" key="4">
    <source>
        <dbReference type="ARBA" id="ARBA00022723"/>
    </source>
</evidence>
<dbReference type="AlphaFoldDB" id="A0A1W1DX81"/>
<dbReference type="GO" id="GO:0006364">
    <property type="term" value="P:rRNA processing"/>
    <property type="evidence" value="ECO:0007669"/>
    <property type="project" value="InterPro"/>
</dbReference>
<keyword evidence="3" id="KW-0540">Nuclease</keyword>
<dbReference type="EMBL" id="FPHT01000129">
    <property type="protein sequence ID" value="SFV80779.1"/>
    <property type="molecule type" value="Genomic_DNA"/>
</dbReference>
<evidence type="ECO:0000256" key="1">
    <source>
        <dbReference type="ARBA" id="ARBA00001947"/>
    </source>
</evidence>
<evidence type="ECO:0000313" key="8">
    <source>
        <dbReference type="EMBL" id="SFV76296.1"/>
    </source>
</evidence>
<proteinExistence type="inferred from homology"/>
<evidence type="ECO:0000256" key="5">
    <source>
        <dbReference type="ARBA" id="ARBA00022759"/>
    </source>
</evidence>
<evidence type="ECO:0000256" key="7">
    <source>
        <dbReference type="ARBA" id="ARBA00022833"/>
    </source>
</evidence>
<keyword evidence="5" id="KW-0255">Endonuclease</keyword>
<dbReference type="Gene3D" id="3.40.390.30">
    <property type="entry name" value="Metalloproteases ('zincins'), catalytic domain"/>
    <property type="match status" value="1"/>
</dbReference>
<evidence type="ECO:0000256" key="2">
    <source>
        <dbReference type="ARBA" id="ARBA00010875"/>
    </source>
</evidence>
<dbReference type="GO" id="GO:0004222">
    <property type="term" value="F:metalloendopeptidase activity"/>
    <property type="evidence" value="ECO:0007669"/>
    <property type="project" value="InterPro"/>
</dbReference>
<evidence type="ECO:0000256" key="3">
    <source>
        <dbReference type="ARBA" id="ARBA00022722"/>
    </source>
</evidence>
<dbReference type="PANTHER" id="PTHR46986:SF1">
    <property type="entry name" value="ENDORIBONUCLEASE YBEY, CHLOROPLASTIC"/>
    <property type="match status" value="1"/>
</dbReference>
<name>A0A1W1DX81_9ZZZZ</name>
<keyword evidence="6 11" id="KW-0378">Hydrolase</keyword>
<dbReference type="SUPFAM" id="SSF55486">
    <property type="entry name" value="Metalloproteases ('zincins'), catalytic domain"/>
    <property type="match status" value="1"/>
</dbReference>